<proteinExistence type="predicted"/>
<dbReference type="InterPro" id="IPR040256">
    <property type="entry name" value="At4g02000-like"/>
</dbReference>
<dbReference type="InterPro" id="IPR025558">
    <property type="entry name" value="DUF4283"/>
</dbReference>
<dbReference type="PANTHER" id="PTHR31286">
    <property type="entry name" value="GLYCINE-RICH CELL WALL STRUCTURAL PROTEIN 1.8-LIKE"/>
    <property type="match status" value="1"/>
</dbReference>
<organism evidence="3 4">
    <name type="scientific">Sesamum angolense</name>
    <dbReference type="NCBI Taxonomy" id="2727404"/>
    <lineage>
        <taxon>Eukaryota</taxon>
        <taxon>Viridiplantae</taxon>
        <taxon>Streptophyta</taxon>
        <taxon>Embryophyta</taxon>
        <taxon>Tracheophyta</taxon>
        <taxon>Spermatophyta</taxon>
        <taxon>Magnoliopsida</taxon>
        <taxon>eudicotyledons</taxon>
        <taxon>Gunneridae</taxon>
        <taxon>Pentapetalae</taxon>
        <taxon>asterids</taxon>
        <taxon>lamiids</taxon>
        <taxon>Lamiales</taxon>
        <taxon>Pedaliaceae</taxon>
        <taxon>Sesamum</taxon>
    </lineage>
</organism>
<accession>A0AAE1W3X4</accession>
<name>A0AAE1W3X4_9LAMI</name>
<feature type="region of interest" description="Disordered" evidence="1">
    <location>
        <begin position="413"/>
        <end position="470"/>
    </location>
</feature>
<evidence type="ECO:0000256" key="1">
    <source>
        <dbReference type="SAM" id="MobiDB-lite"/>
    </source>
</evidence>
<gene>
    <name evidence="3" type="ORF">Sango_2502600</name>
</gene>
<sequence>MANPTGHVDSGNGISPELPSRHPQPPNYYSNSLAAAAIRQLATSSIAAAPPSWKNFPTRHRKSIPEKYSPSDDHSKSAARGWIEALMRRQYLIKLSEKPPFFATISPELLSSQEPDPSEGIFDAFVTIFGRFPHRQKAFRRRTNLTVIVSPWRTQPAVWIQTISTPKTFAEALSSPIILQQTQQNCSELEKFFTAESKIPSFGSQALINGRPTLAFTDSETEILTAPFRFALIGKFSHGTPQYRNLHRLLAGLGLKGKFTMSMLNAKHAIITLSNESDFTKLWTQRIWHIHGFSMRIFKWCPTFTPEKESPVVPIWVCFPNLSAHLYHKNALFCNCQIWLAPPLQIDDYTFNLSKLSKARICVEIDLLELRIQEFDIVIQGLTINQKVEYEQIPHYCSLCKHVGYNDGDCYSKRNAPKPRRQENFQKGKKQRAKAQNVAEFGGKNVARHSHGDEIETDEIGRAAQWESYE</sequence>
<dbReference type="PANTHER" id="PTHR31286:SF179">
    <property type="entry name" value="RNASE H TYPE-1 DOMAIN-CONTAINING PROTEIN"/>
    <property type="match status" value="1"/>
</dbReference>
<dbReference type="Pfam" id="PF14111">
    <property type="entry name" value="DUF4283"/>
    <property type="match status" value="1"/>
</dbReference>
<dbReference type="Proteomes" id="UP001289374">
    <property type="component" value="Unassembled WGS sequence"/>
</dbReference>
<reference evidence="3" key="1">
    <citation type="submission" date="2020-06" db="EMBL/GenBank/DDBJ databases">
        <authorList>
            <person name="Li T."/>
            <person name="Hu X."/>
            <person name="Zhang T."/>
            <person name="Song X."/>
            <person name="Zhang H."/>
            <person name="Dai N."/>
            <person name="Sheng W."/>
            <person name="Hou X."/>
            <person name="Wei L."/>
        </authorList>
    </citation>
    <scope>NUCLEOTIDE SEQUENCE</scope>
    <source>
        <strain evidence="3">K16</strain>
        <tissue evidence="3">Leaf</tissue>
    </source>
</reference>
<evidence type="ECO:0000313" key="3">
    <source>
        <dbReference type="EMBL" id="KAK4386320.1"/>
    </source>
</evidence>
<feature type="compositionally biased region" description="Basic and acidic residues" evidence="1">
    <location>
        <begin position="63"/>
        <end position="75"/>
    </location>
</feature>
<evidence type="ECO:0000313" key="4">
    <source>
        <dbReference type="Proteomes" id="UP001289374"/>
    </source>
</evidence>
<dbReference type="AlphaFoldDB" id="A0AAE1W3X4"/>
<protein>
    <recommendedName>
        <fullName evidence="2">DUF4283 domain-containing protein</fullName>
    </recommendedName>
</protein>
<feature type="region of interest" description="Disordered" evidence="1">
    <location>
        <begin position="49"/>
        <end position="75"/>
    </location>
</feature>
<dbReference type="EMBL" id="JACGWL010000015">
    <property type="protein sequence ID" value="KAK4386320.1"/>
    <property type="molecule type" value="Genomic_DNA"/>
</dbReference>
<feature type="domain" description="DUF4283" evidence="2">
    <location>
        <begin position="228"/>
        <end position="307"/>
    </location>
</feature>
<keyword evidence="4" id="KW-1185">Reference proteome</keyword>
<evidence type="ECO:0000259" key="2">
    <source>
        <dbReference type="Pfam" id="PF14111"/>
    </source>
</evidence>
<reference evidence="3" key="2">
    <citation type="journal article" date="2024" name="Plant">
        <title>Genomic evolution and insights into agronomic trait innovations of Sesamum species.</title>
        <authorList>
            <person name="Miao H."/>
            <person name="Wang L."/>
            <person name="Qu L."/>
            <person name="Liu H."/>
            <person name="Sun Y."/>
            <person name="Le M."/>
            <person name="Wang Q."/>
            <person name="Wei S."/>
            <person name="Zheng Y."/>
            <person name="Lin W."/>
            <person name="Duan Y."/>
            <person name="Cao H."/>
            <person name="Xiong S."/>
            <person name="Wang X."/>
            <person name="Wei L."/>
            <person name="Li C."/>
            <person name="Ma Q."/>
            <person name="Ju M."/>
            <person name="Zhao R."/>
            <person name="Li G."/>
            <person name="Mu C."/>
            <person name="Tian Q."/>
            <person name="Mei H."/>
            <person name="Zhang T."/>
            <person name="Gao T."/>
            <person name="Zhang H."/>
        </authorList>
    </citation>
    <scope>NUCLEOTIDE SEQUENCE</scope>
    <source>
        <strain evidence="3">K16</strain>
    </source>
</reference>
<comment type="caution">
    <text evidence="3">The sequence shown here is derived from an EMBL/GenBank/DDBJ whole genome shotgun (WGS) entry which is preliminary data.</text>
</comment>
<feature type="region of interest" description="Disordered" evidence="1">
    <location>
        <begin position="1"/>
        <end position="29"/>
    </location>
</feature>